<dbReference type="Pfam" id="PF10719">
    <property type="entry name" value="ComFB"/>
    <property type="match status" value="1"/>
</dbReference>
<organism evidence="1 2">
    <name type="scientific">Clostridium brassicae</name>
    <dbReference type="NCBI Taxonomy" id="2999072"/>
    <lineage>
        <taxon>Bacteria</taxon>
        <taxon>Bacillati</taxon>
        <taxon>Bacillota</taxon>
        <taxon>Clostridia</taxon>
        <taxon>Eubacteriales</taxon>
        <taxon>Clostridiaceae</taxon>
        <taxon>Clostridium</taxon>
    </lineage>
</organism>
<dbReference type="RefSeq" id="WP_268059856.1">
    <property type="nucleotide sequence ID" value="NZ_JAPQFJ010000002.1"/>
</dbReference>
<protein>
    <submittedName>
        <fullName evidence="1">Late competence development ComFB family protein</fullName>
    </submittedName>
</protein>
<reference evidence="1" key="1">
    <citation type="submission" date="2022-12" db="EMBL/GenBank/DDBJ databases">
        <title>Clostridium sp. nov., isolated from industrial wastewater.</title>
        <authorList>
            <person name="Jiayan W."/>
        </authorList>
    </citation>
    <scope>NUCLEOTIDE SEQUENCE</scope>
    <source>
        <strain evidence="1">ZC22-4</strain>
    </source>
</reference>
<proteinExistence type="predicted"/>
<dbReference type="EMBL" id="JAPQFJ010000002">
    <property type="protein sequence ID" value="MCY6957476.1"/>
    <property type="molecule type" value="Genomic_DNA"/>
</dbReference>
<keyword evidence="2" id="KW-1185">Reference proteome</keyword>
<sequence>MYRLRNYSEELIDQLLPNTLEQYKDICKCEKCKLDIKAYALNLIKPKYVVSEQGEIYTRVLNEIDKQEIINILECIIQAIEIVSKNPKHAE</sequence>
<gene>
    <name evidence="1" type="ORF">OW729_02520</name>
</gene>
<comment type="caution">
    <text evidence="1">The sequence shown here is derived from an EMBL/GenBank/DDBJ whole genome shotgun (WGS) entry which is preliminary data.</text>
</comment>
<evidence type="ECO:0000313" key="2">
    <source>
        <dbReference type="Proteomes" id="UP001144612"/>
    </source>
</evidence>
<name>A0ABT4D5A9_9CLOT</name>
<evidence type="ECO:0000313" key="1">
    <source>
        <dbReference type="EMBL" id="MCY6957476.1"/>
    </source>
</evidence>
<accession>A0ABT4D5A9</accession>
<dbReference type="InterPro" id="IPR019657">
    <property type="entry name" value="ComFB"/>
</dbReference>
<dbReference type="Proteomes" id="UP001144612">
    <property type="component" value="Unassembled WGS sequence"/>
</dbReference>